<keyword evidence="4" id="KW-0697">Rotamase</keyword>
<keyword evidence="4 6" id="KW-0413">Isomerase</keyword>
<gene>
    <name evidence="7" type="ORF">B4U79_12277</name>
    <name evidence="6" type="ORF">B4U79_15355</name>
</gene>
<comment type="catalytic activity">
    <reaction evidence="4">
        <text>[protein]-peptidylproline (omega=180) = [protein]-peptidylproline (omega=0)</text>
        <dbReference type="Rhea" id="RHEA:16237"/>
        <dbReference type="Rhea" id="RHEA-COMP:10747"/>
        <dbReference type="Rhea" id="RHEA-COMP:10748"/>
        <dbReference type="ChEBI" id="CHEBI:83833"/>
        <dbReference type="ChEBI" id="CHEBI:83834"/>
        <dbReference type="EC" id="5.2.1.8"/>
    </reaction>
</comment>
<reference evidence="6" key="2">
    <citation type="submission" date="2018-11" db="EMBL/GenBank/DDBJ databases">
        <title>Trombidioid mite genomics.</title>
        <authorList>
            <person name="Dong X."/>
        </authorList>
    </citation>
    <scope>NUCLEOTIDE SEQUENCE</scope>
    <source>
        <strain evidence="6">UoL-WK</strain>
    </source>
</reference>
<evidence type="ECO:0000256" key="2">
    <source>
        <dbReference type="ARBA" id="ARBA00022737"/>
    </source>
</evidence>
<dbReference type="InterPro" id="IPR011990">
    <property type="entry name" value="TPR-like_helical_dom_sf"/>
</dbReference>
<organism evidence="6 8">
    <name type="scientific">Dinothrombium tinctorium</name>
    <dbReference type="NCBI Taxonomy" id="1965070"/>
    <lineage>
        <taxon>Eukaryota</taxon>
        <taxon>Metazoa</taxon>
        <taxon>Ecdysozoa</taxon>
        <taxon>Arthropoda</taxon>
        <taxon>Chelicerata</taxon>
        <taxon>Arachnida</taxon>
        <taxon>Acari</taxon>
        <taxon>Acariformes</taxon>
        <taxon>Trombidiformes</taxon>
        <taxon>Prostigmata</taxon>
        <taxon>Anystina</taxon>
        <taxon>Parasitengona</taxon>
        <taxon>Trombidioidea</taxon>
        <taxon>Trombidiidae</taxon>
        <taxon>Dinothrombium</taxon>
    </lineage>
</organism>
<evidence type="ECO:0000313" key="6">
    <source>
        <dbReference type="EMBL" id="RWS06565.1"/>
    </source>
</evidence>
<dbReference type="InterPro" id="IPR046357">
    <property type="entry name" value="PPIase_dom_sf"/>
</dbReference>
<dbReference type="SUPFAM" id="SSF54534">
    <property type="entry name" value="FKBP-like"/>
    <property type="match status" value="1"/>
</dbReference>
<evidence type="ECO:0000313" key="7">
    <source>
        <dbReference type="EMBL" id="RWS08880.1"/>
    </source>
</evidence>
<dbReference type="AlphaFoldDB" id="A0A3S3PE47"/>
<dbReference type="EMBL" id="NCKU01002745">
    <property type="protein sequence ID" value="RWS08880.1"/>
    <property type="molecule type" value="Genomic_DNA"/>
</dbReference>
<dbReference type="OrthoDB" id="8116123at2759"/>
<evidence type="ECO:0000256" key="1">
    <source>
        <dbReference type="ARBA" id="ARBA00009648"/>
    </source>
</evidence>
<comment type="caution">
    <text evidence="6">The sequence shown here is derived from an EMBL/GenBank/DDBJ whole genome shotgun (WGS) entry which is preliminary data.</text>
</comment>
<dbReference type="Gene3D" id="3.10.50.40">
    <property type="match status" value="1"/>
</dbReference>
<evidence type="ECO:0000259" key="5">
    <source>
        <dbReference type="PROSITE" id="PS50059"/>
    </source>
</evidence>
<dbReference type="Pfam" id="PF00254">
    <property type="entry name" value="FKBP_C"/>
    <property type="match status" value="1"/>
</dbReference>
<dbReference type="GO" id="GO:0007283">
    <property type="term" value="P:spermatogenesis"/>
    <property type="evidence" value="ECO:0007669"/>
    <property type="project" value="TreeGrafter"/>
</dbReference>
<dbReference type="InterPro" id="IPR042282">
    <property type="entry name" value="FKBP6/shu"/>
</dbReference>
<name>A0A3S3PE47_9ACAR</name>
<dbReference type="STRING" id="1965070.A0A3S3PE47"/>
<keyword evidence="2" id="KW-0677">Repeat</keyword>
<dbReference type="PANTHER" id="PTHR46674">
    <property type="entry name" value="INACTIVE PEPTIDYL-PROLYL CIS-TRANS ISOMERASE FKBP6"/>
    <property type="match status" value="1"/>
</dbReference>
<dbReference type="PROSITE" id="PS50059">
    <property type="entry name" value="FKBP_PPIASE"/>
    <property type="match status" value="1"/>
</dbReference>
<sequence>MDGYEEYETVDACCLPESANGVTLNELENGVVVDSDQHYDNDDFDINDISLWWSKNAILNHIDDESSDLTNFQEDRDLPFDELIKKMDALTDDGGVYKRTLRYGSGECVGNEDALVYHCEAYLEGADEPFDSSVLRNRPYLHRLCENDGTSAILPGLLIALKTMKSGEIAQVIVCPEHAFQEYGCPPRVPADATILYRIQIVKILEKGSIAMYDILSEEEKYDFSFDEIFKMTNQERIMGNTFFQDQKYPQAIFRYRKAINVLERRVYKNDDEARASNDLLLKLYCNAANAYNKVQKHHAAICMSKRALNINPTHLKAMYQYAKSKRLNGDYGTAKEMLLEAKALKPNDASIINELRKLDEIIRKESMDEKELLKKMIGGIIK</sequence>
<proteinExistence type="inferred from homology"/>
<dbReference type="Gene3D" id="1.25.40.10">
    <property type="entry name" value="Tetratricopeptide repeat domain"/>
    <property type="match status" value="1"/>
</dbReference>
<accession>A0A3S3PE47</accession>
<evidence type="ECO:0000256" key="3">
    <source>
        <dbReference type="ARBA" id="ARBA00022803"/>
    </source>
</evidence>
<dbReference type="PANTHER" id="PTHR46674:SF1">
    <property type="entry name" value="INACTIVE PEPTIDYL-PROLYL CIS-TRANS ISOMERASE FKBP6"/>
    <property type="match status" value="1"/>
</dbReference>
<dbReference type="InterPro" id="IPR001179">
    <property type="entry name" value="PPIase_FKBP_dom"/>
</dbReference>
<comment type="similarity">
    <text evidence="1">Belongs to the FKBP6 family.</text>
</comment>
<dbReference type="GO" id="GO:0003755">
    <property type="term" value="F:peptidyl-prolyl cis-trans isomerase activity"/>
    <property type="evidence" value="ECO:0007669"/>
    <property type="project" value="UniProtKB-KW"/>
</dbReference>
<dbReference type="GO" id="GO:0051879">
    <property type="term" value="F:Hsp90 protein binding"/>
    <property type="evidence" value="ECO:0007669"/>
    <property type="project" value="TreeGrafter"/>
</dbReference>
<dbReference type="SUPFAM" id="SSF48452">
    <property type="entry name" value="TPR-like"/>
    <property type="match status" value="1"/>
</dbReference>
<dbReference type="GO" id="GO:0034587">
    <property type="term" value="P:piRNA processing"/>
    <property type="evidence" value="ECO:0007669"/>
    <property type="project" value="TreeGrafter"/>
</dbReference>
<dbReference type="EMBL" id="NCKU01004019">
    <property type="protein sequence ID" value="RWS06565.1"/>
    <property type="molecule type" value="Genomic_DNA"/>
</dbReference>
<dbReference type="EC" id="5.2.1.8" evidence="4"/>
<keyword evidence="3" id="KW-0802">TPR repeat</keyword>
<dbReference type="GO" id="GO:0005737">
    <property type="term" value="C:cytoplasm"/>
    <property type="evidence" value="ECO:0007669"/>
    <property type="project" value="TreeGrafter"/>
</dbReference>
<protein>
    <recommendedName>
        <fullName evidence="4">peptidylprolyl isomerase</fullName>
        <ecNumber evidence="4">5.2.1.8</ecNumber>
    </recommendedName>
</protein>
<dbReference type="Proteomes" id="UP000285301">
    <property type="component" value="Unassembled WGS sequence"/>
</dbReference>
<dbReference type="InterPro" id="IPR019734">
    <property type="entry name" value="TPR_rpt"/>
</dbReference>
<evidence type="ECO:0000256" key="4">
    <source>
        <dbReference type="PROSITE-ProRule" id="PRU00277"/>
    </source>
</evidence>
<reference evidence="6 8" key="1">
    <citation type="journal article" date="2018" name="Gigascience">
        <title>Genomes of trombidid mites reveal novel predicted allergens and laterally-transferred genes associated with secondary metabolism.</title>
        <authorList>
            <person name="Dong X."/>
            <person name="Chaisiri K."/>
            <person name="Xia D."/>
            <person name="Armstrong S.D."/>
            <person name="Fang Y."/>
            <person name="Donnelly M.J."/>
            <person name="Kadowaki T."/>
            <person name="McGarry J.W."/>
            <person name="Darby A.C."/>
            <person name="Makepeace B.L."/>
        </authorList>
    </citation>
    <scope>NUCLEOTIDE SEQUENCE [LARGE SCALE GENOMIC DNA]</scope>
    <source>
        <strain evidence="6">UoL-WK</strain>
    </source>
</reference>
<keyword evidence="8" id="KW-1185">Reference proteome</keyword>
<evidence type="ECO:0000313" key="8">
    <source>
        <dbReference type="Proteomes" id="UP000285301"/>
    </source>
</evidence>
<dbReference type="SMART" id="SM00028">
    <property type="entry name" value="TPR"/>
    <property type="match status" value="3"/>
</dbReference>
<feature type="domain" description="PPIase FKBP-type" evidence="5">
    <location>
        <begin position="112"/>
        <end position="205"/>
    </location>
</feature>